<feature type="domain" description="HTH araC/xylS-type" evidence="4">
    <location>
        <begin position="249"/>
        <end position="347"/>
    </location>
</feature>
<keyword evidence="1" id="KW-0805">Transcription regulation</keyword>
<dbReference type="Pfam" id="PF12833">
    <property type="entry name" value="HTH_18"/>
    <property type="match status" value="1"/>
</dbReference>
<dbReference type="InterPro" id="IPR027304">
    <property type="entry name" value="Trigger_fact/SurA_dom_sf"/>
</dbReference>
<gene>
    <name evidence="5" type="ORF">A9179_04855</name>
</gene>
<keyword evidence="2" id="KW-0238">DNA-binding</keyword>
<evidence type="ECO:0000313" key="5">
    <source>
        <dbReference type="EMBL" id="MBC9249600.1"/>
    </source>
</evidence>
<keyword evidence="6" id="KW-1185">Reference proteome</keyword>
<proteinExistence type="predicted"/>
<dbReference type="Gene3D" id="1.10.10.60">
    <property type="entry name" value="Homeodomain-like"/>
    <property type="match status" value="1"/>
</dbReference>
<keyword evidence="3" id="KW-0804">Transcription</keyword>
<organism evidence="5 6">
    <name type="scientific">Aquipseudomonas alcaligenes</name>
    <name type="common">Pseudomonas alcaligenes</name>
    <dbReference type="NCBI Taxonomy" id="43263"/>
    <lineage>
        <taxon>Bacteria</taxon>
        <taxon>Pseudomonadati</taxon>
        <taxon>Pseudomonadota</taxon>
        <taxon>Gammaproteobacteria</taxon>
        <taxon>Pseudomonadales</taxon>
        <taxon>Pseudomonadaceae</taxon>
        <taxon>Aquipseudomonas</taxon>
    </lineage>
</organism>
<dbReference type="PRINTS" id="PR00032">
    <property type="entry name" value="HTHARAC"/>
</dbReference>
<dbReference type="PANTHER" id="PTHR47894">
    <property type="entry name" value="HTH-TYPE TRANSCRIPTIONAL REGULATOR GADX"/>
    <property type="match status" value="1"/>
</dbReference>
<dbReference type="RefSeq" id="WP_187804724.1">
    <property type="nucleotide sequence ID" value="NZ_LZEU01000001.1"/>
</dbReference>
<evidence type="ECO:0000313" key="6">
    <source>
        <dbReference type="Proteomes" id="UP000744555"/>
    </source>
</evidence>
<dbReference type="SUPFAM" id="SSF46689">
    <property type="entry name" value="Homeodomain-like"/>
    <property type="match status" value="1"/>
</dbReference>
<dbReference type="SMART" id="SM00342">
    <property type="entry name" value="HTH_ARAC"/>
    <property type="match status" value="1"/>
</dbReference>
<dbReference type="PANTHER" id="PTHR47894:SF1">
    <property type="entry name" value="HTH-TYPE TRANSCRIPTIONAL REGULATOR VQSM"/>
    <property type="match status" value="1"/>
</dbReference>
<dbReference type="InterPro" id="IPR009057">
    <property type="entry name" value="Homeodomain-like_sf"/>
</dbReference>
<evidence type="ECO:0000256" key="3">
    <source>
        <dbReference type="ARBA" id="ARBA00023163"/>
    </source>
</evidence>
<evidence type="ECO:0000256" key="2">
    <source>
        <dbReference type="ARBA" id="ARBA00023125"/>
    </source>
</evidence>
<dbReference type="InterPro" id="IPR020449">
    <property type="entry name" value="Tscrpt_reg_AraC-type_HTH"/>
</dbReference>
<dbReference type="Pfam" id="PF12625">
    <property type="entry name" value="Arabinose_bd"/>
    <property type="match status" value="1"/>
</dbReference>
<name>A0ABR7RYI4_AQUAC</name>
<accession>A0ABR7RYI4</accession>
<reference evidence="5 6" key="1">
    <citation type="submission" date="2016-06" db="EMBL/GenBank/DDBJ databases">
        <authorList>
            <person name="Ramos C."/>
            <person name="Pintado A."/>
            <person name="Crespo-Gomez J.I."/>
        </authorList>
    </citation>
    <scope>NUCLEOTIDE SEQUENCE [LARGE SCALE GENOMIC DNA]</scope>
    <source>
        <strain evidence="5 6">AVO110</strain>
    </source>
</reference>
<protein>
    <recommendedName>
        <fullName evidence="4">HTH araC/xylS-type domain-containing protein</fullName>
    </recommendedName>
</protein>
<evidence type="ECO:0000259" key="4">
    <source>
        <dbReference type="PROSITE" id="PS01124"/>
    </source>
</evidence>
<comment type="caution">
    <text evidence="5">The sequence shown here is derived from an EMBL/GenBank/DDBJ whole genome shotgun (WGS) entry which is preliminary data.</text>
</comment>
<sequence>MATNNPESLGTEHFSVAVHFLRLLTDYVTQQGRPIEDLLQRAGIAADSLSDQNGRIPFASFDRLCELTASELNEPCLGLKMGQGVRPGHLGSYGFALMACSNGLELMQQAARYSVLAIDAGHHVVEIRGQECIRHWRSSLPGDRQLGRIQDELNLATWLTLARWFGNRPDINPNWVAFRHARPDDISEYQALFRCPLKFGAPETTVAFDASYLHLQLPLADSKLRRIMNDVCEQLLKQLGDALEPAWLAIARRSVLESFSQGEPRIQVAAKASGMSEAQFKEHLAQRGLSFRSFVDDLRRSLAIGYARDPNLGLVDIAYLLGFSEQSAFQRAFKRWSGMTPGQYRRSHSAPAGDAAAE</sequence>
<dbReference type="EMBL" id="LZEU01000001">
    <property type="protein sequence ID" value="MBC9249600.1"/>
    <property type="molecule type" value="Genomic_DNA"/>
</dbReference>
<dbReference type="InterPro" id="IPR018060">
    <property type="entry name" value="HTH_AraC"/>
</dbReference>
<evidence type="ECO:0000256" key="1">
    <source>
        <dbReference type="ARBA" id="ARBA00023015"/>
    </source>
</evidence>
<dbReference type="Proteomes" id="UP000744555">
    <property type="component" value="Unassembled WGS sequence"/>
</dbReference>
<dbReference type="SUPFAM" id="SSF109998">
    <property type="entry name" value="Triger factor/SurA peptide-binding domain-like"/>
    <property type="match status" value="1"/>
</dbReference>
<dbReference type="InterPro" id="IPR032687">
    <property type="entry name" value="AraC-type_N"/>
</dbReference>
<dbReference type="PROSITE" id="PS01124">
    <property type="entry name" value="HTH_ARAC_FAMILY_2"/>
    <property type="match status" value="1"/>
</dbReference>